<reference evidence="1" key="1">
    <citation type="submission" date="2022-06" db="EMBL/GenBank/DDBJ databases">
        <authorList>
            <person name="Berger JAMES D."/>
            <person name="Berger JAMES D."/>
        </authorList>
    </citation>
    <scope>NUCLEOTIDE SEQUENCE [LARGE SCALE GENOMIC DNA]</scope>
</reference>
<keyword evidence="1" id="KW-1185">Reference proteome</keyword>
<dbReference type="WBParaSite" id="TREG1_68960.1">
    <property type="protein sequence ID" value="TREG1_68960.1"/>
    <property type="gene ID" value="TREG1_68960"/>
</dbReference>
<dbReference type="Proteomes" id="UP000050795">
    <property type="component" value="Unassembled WGS sequence"/>
</dbReference>
<evidence type="ECO:0000313" key="1">
    <source>
        <dbReference type="Proteomes" id="UP000050795"/>
    </source>
</evidence>
<name>A0AA85K091_TRIRE</name>
<protein>
    <submittedName>
        <fullName evidence="2">Uncharacterized protein</fullName>
    </submittedName>
</protein>
<accession>A0AA85K091</accession>
<sequence length="113" mass="12309">MPLQLSESESSCNPLYEDAPDDISSTLFDAQVVEVTSENVSETQKPGNFDPTDNLTPSSPALYDSILCSLQDDQLEDIPGLSDAYDSEESLSDLLELLNGEAFDHDVSTTNFN</sequence>
<evidence type="ECO:0000313" key="2">
    <source>
        <dbReference type="WBParaSite" id="TREG1_68960.1"/>
    </source>
</evidence>
<dbReference type="AlphaFoldDB" id="A0AA85K091"/>
<proteinExistence type="predicted"/>
<organism evidence="1 2">
    <name type="scientific">Trichobilharzia regenti</name>
    <name type="common">Nasal bird schistosome</name>
    <dbReference type="NCBI Taxonomy" id="157069"/>
    <lineage>
        <taxon>Eukaryota</taxon>
        <taxon>Metazoa</taxon>
        <taxon>Spiralia</taxon>
        <taxon>Lophotrochozoa</taxon>
        <taxon>Platyhelminthes</taxon>
        <taxon>Trematoda</taxon>
        <taxon>Digenea</taxon>
        <taxon>Strigeidida</taxon>
        <taxon>Schistosomatoidea</taxon>
        <taxon>Schistosomatidae</taxon>
        <taxon>Trichobilharzia</taxon>
    </lineage>
</organism>
<reference evidence="2" key="2">
    <citation type="submission" date="2023-11" db="UniProtKB">
        <authorList>
            <consortium name="WormBaseParasite"/>
        </authorList>
    </citation>
    <scope>IDENTIFICATION</scope>
</reference>